<dbReference type="EMBL" id="JBHTCQ010000001">
    <property type="protein sequence ID" value="MFC7404999.1"/>
    <property type="molecule type" value="Genomic_DNA"/>
</dbReference>
<dbReference type="PROSITE" id="PS51078">
    <property type="entry name" value="ICLR_ED"/>
    <property type="match status" value="1"/>
</dbReference>
<protein>
    <submittedName>
        <fullName evidence="7">IclR family transcriptional regulator</fullName>
    </submittedName>
</protein>
<dbReference type="Gene3D" id="1.10.10.10">
    <property type="entry name" value="Winged helix-like DNA-binding domain superfamily/Winged helix DNA-binding domain"/>
    <property type="match status" value="1"/>
</dbReference>
<gene>
    <name evidence="7" type="ORF">ACFQQL_07745</name>
</gene>
<evidence type="ECO:0000259" key="6">
    <source>
        <dbReference type="PROSITE" id="PS51078"/>
    </source>
</evidence>
<dbReference type="SMART" id="SM00346">
    <property type="entry name" value="HTH_ICLR"/>
    <property type="match status" value="1"/>
</dbReference>
<dbReference type="PANTHER" id="PTHR30136">
    <property type="entry name" value="HELIX-TURN-HELIX TRANSCRIPTIONAL REGULATOR, ICLR FAMILY"/>
    <property type="match status" value="1"/>
</dbReference>
<dbReference type="Proteomes" id="UP001596455">
    <property type="component" value="Unassembled WGS sequence"/>
</dbReference>
<comment type="caution">
    <text evidence="7">The sequence shown here is derived from an EMBL/GenBank/DDBJ whole genome shotgun (WGS) entry which is preliminary data.</text>
</comment>
<evidence type="ECO:0000313" key="8">
    <source>
        <dbReference type="Proteomes" id="UP001596455"/>
    </source>
</evidence>
<evidence type="ECO:0000259" key="5">
    <source>
        <dbReference type="PROSITE" id="PS51077"/>
    </source>
</evidence>
<sequence>MSVTAAGRSHHAARSEPHGRRSSLERVHRLLSSFDYEHTRLSLSDLSRRSGLPLSTTHRMVSELLALGMLERDEQDSLCIGVDVWKFGLLTPKAYGIQRVALPFMQDLYATTGLPVHLGVQEGEEVTFVESLRPRGGGQERPRLGSRYPLHVTAVGVAILAHGTHGFQEDYLAGLERAVPDGRQCSALVRRELARTRSTGYALTDRQTAPSMAIGAPVLDQLGRPLGAVSIIVPEGSAETPYGHLIRATARAVQRTAWEQGMA</sequence>
<evidence type="ECO:0000256" key="3">
    <source>
        <dbReference type="ARBA" id="ARBA00023163"/>
    </source>
</evidence>
<dbReference type="PANTHER" id="PTHR30136:SF24">
    <property type="entry name" value="HTH-TYPE TRANSCRIPTIONAL REPRESSOR ALLR"/>
    <property type="match status" value="1"/>
</dbReference>
<dbReference type="InterPro" id="IPR036388">
    <property type="entry name" value="WH-like_DNA-bd_sf"/>
</dbReference>
<dbReference type="Pfam" id="PF09339">
    <property type="entry name" value="HTH_IclR"/>
    <property type="match status" value="1"/>
</dbReference>
<feature type="compositionally biased region" description="Basic and acidic residues" evidence="4">
    <location>
        <begin position="13"/>
        <end position="23"/>
    </location>
</feature>
<evidence type="ECO:0000256" key="1">
    <source>
        <dbReference type="ARBA" id="ARBA00023015"/>
    </source>
</evidence>
<reference evidence="8" key="1">
    <citation type="journal article" date="2019" name="Int. J. Syst. Evol. Microbiol.">
        <title>The Global Catalogue of Microorganisms (GCM) 10K type strain sequencing project: providing services to taxonomists for standard genome sequencing and annotation.</title>
        <authorList>
            <consortium name="The Broad Institute Genomics Platform"/>
            <consortium name="The Broad Institute Genome Sequencing Center for Infectious Disease"/>
            <person name="Wu L."/>
            <person name="Ma J."/>
        </authorList>
    </citation>
    <scope>NUCLEOTIDE SEQUENCE [LARGE SCALE GENOMIC DNA]</scope>
    <source>
        <strain evidence="8">JCM 1490</strain>
    </source>
</reference>
<dbReference type="InterPro" id="IPR036390">
    <property type="entry name" value="WH_DNA-bd_sf"/>
</dbReference>
<accession>A0ABW2Q7H7</accession>
<dbReference type="InterPro" id="IPR050707">
    <property type="entry name" value="HTH_MetabolicPath_Reg"/>
</dbReference>
<dbReference type="SUPFAM" id="SSF55781">
    <property type="entry name" value="GAF domain-like"/>
    <property type="match status" value="1"/>
</dbReference>
<organism evidence="7 8">
    <name type="scientific">Georgenia alba</name>
    <dbReference type="NCBI Taxonomy" id="2233858"/>
    <lineage>
        <taxon>Bacteria</taxon>
        <taxon>Bacillati</taxon>
        <taxon>Actinomycetota</taxon>
        <taxon>Actinomycetes</taxon>
        <taxon>Micrococcales</taxon>
        <taxon>Bogoriellaceae</taxon>
        <taxon>Georgenia</taxon>
    </lineage>
</organism>
<dbReference type="Pfam" id="PF01614">
    <property type="entry name" value="IclR_C"/>
    <property type="match status" value="1"/>
</dbReference>
<evidence type="ECO:0000256" key="4">
    <source>
        <dbReference type="SAM" id="MobiDB-lite"/>
    </source>
</evidence>
<evidence type="ECO:0000256" key="2">
    <source>
        <dbReference type="ARBA" id="ARBA00023125"/>
    </source>
</evidence>
<name>A0ABW2Q7H7_9MICO</name>
<keyword evidence="2" id="KW-0238">DNA-binding</keyword>
<dbReference type="SUPFAM" id="SSF46785">
    <property type="entry name" value="Winged helix' DNA-binding domain"/>
    <property type="match status" value="1"/>
</dbReference>
<feature type="domain" description="IclR-ED" evidence="6">
    <location>
        <begin position="83"/>
        <end position="259"/>
    </location>
</feature>
<keyword evidence="1" id="KW-0805">Transcription regulation</keyword>
<keyword evidence="8" id="KW-1185">Reference proteome</keyword>
<proteinExistence type="predicted"/>
<dbReference type="InterPro" id="IPR029016">
    <property type="entry name" value="GAF-like_dom_sf"/>
</dbReference>
<dbReference type="InterPro" id="IPR014757">
    <property type="entry name" value="Tscrpt_reg_IclR_C"/>
</dbReference>
<dbReference type="Gene3D" id="3.30.450.40">
    <property type="match status" value="1"/>
</dbReference>
<evidence type="ECO:0000313" key="7">
    <source>
        <dbReference type="EMBL" id="MFC7404999.1"/>
    </source>
</evidence>
<dbReference type="InterPro" id="IPR005471">
    <property type="entry name" value="Tscrpt_reg_IclR_N"/>
</dbReference>
<dbReference type="PROSITE" id="PS51077">
    <property type="entry name" value="HTH_ICLR"/>
    <property type="match status" value="1"/>
</dbReference>
<keyword evidence="3" id="KW-0804">Transcription</keyword>
<dbReference type="RefSeq" id="WP_382392921.1">
    <property type="nucleotide sequence ID" value="NZ_JBHTCQ010000001.1"/>
</dbReference>
<feature type="domain" description="HTH iclR-type" evidence="5">
    <location>
        <begin position="21"/>
        <end position="82"/>
    </location>
</feature>
<feature type="region of interest" description="Disordered" evidence="4">
    <location>
        <begin position="1"/>
        <end position="23"/>
    </location>
</feature>